<dbReference type="AlphaFoldDB" id="A0A1L9SA93"/>
<dbReference type="GO" id="GO:0000139">
    <property type="term" value="C:Golgi membrane"/>
    <property type="evidence" value="ECO:0007669"/>
    <property type="project" value="UniProtKB-SubCell"/>
</dbReference>
<dbReference type="InterPro" id="IPR000727">
    <property type="entry name" value="T_SNARE_dom"/>
</dbReference>
<protein>
    <recommendedName>
        <fullName evidence="12">t-SNARE coiled-coil homology domain-containing protein</fullName>
    </recommendedName>
</protein>
<keyword evidence="9 11" id="KW-0472">Membrane</keyword>
<evidence type="ECO:0000256" key="5">
    <source>
        <dbReference type="ARBA" id="ARBA00022927"/>
    </source>
</evidence>
<keyword evidence="7" id="KW-0333">Golgi apparatus</keyword>
<keyword evidence="8" id="KW-0175">Coiled coil</keyword>
<evidence type="ECO:0000256" key="11">
    <source>
        <dbReference type="SAM" id="Phobius"/>
    </source>
</evidence>
<dbReference type="GO" id="GO:0005484">
    <property type="term" value="F:SNAP receptor activity"/>
    <property type="evidence" value="ECO:0007669"/>
    <property type="project" value="InterPro"/>
</dbReference>
<feature type="compositionally biased region" description="Polar residues" evidence="10">
    <location>
        <begin position="196"/>
        <end position="209"/>
    </location>
</feature>
<feature type="region of interest" description="Disordered" evidence="10">
    <location>
        <begin position="336"/>
        <end position="358"/>
    </location>
</feature>
<accession>A0A1L9SA93</accession>
<dbReference type="GO" id="GO:0006886">
    <property type="term" value="P:intracellular protein transport"/>
    <property type="evidence" value="ECO:0007669"/>
    <property type="project" value="InterPro"/>
</dbReference>
<feature type="compositionally biased region" description="Low complexity" evidence="10">
    <location>
        <begin position="338"/>
        <end position="357"/>
    </location>
</feature>
<feature type="region of interest" description="Disordered" evidence="10">
    <location>
        <begin position="194"/>
        <end position="217"/>
    </location>
</feature>
<dbReference type="RefSeq" id="XP_022578612.1">
    <property type="nucleotide sequence ID" value="XM_022720800.1"/>
</dbReference>
<dbReference type="SMART" id="SM00397">
    <property type="entry name" value="t_SNARE"/>
    <property type="match status" value="1"/>
</dbReference>
<dbReference type="PANTHER" id="PTHR19957">
    <property type="entry name" value="SYNTAXIN"/>
    <property type="match status" value="1"/>
</dbReference>
<dbReference type="GO" id="GO:0048278">
    <property type="term" value="P:vesicle docking"/>
    <property type="evidence" value="ECO:0007669"/>
    <property type="project" value="TreeGrafter"/>
</dbReference>
<evidence type="ECO:0000256" key="7">
    <source>
        <dbReference type="ARBA" id="ARBA00023034"/>
    </source>
</evidence>
<evidence type="ECO:0000256" key="1">
    <source>
        <dbReference type="ARBA" id="ARBA00004409"/>
    </source>
</evidence>
<feature type="transmembrane region" description="Helical" evidence="11">
    <location>
        <begin position="313"/>
        <end position="330"/>
    </location>
</feature>
<evidence type="ECO:0000313" key="13">
    <source>
        <dbReference type="EMBL" id="OJJ44102.1"/>
    </source>
</evidence>
<dbReference type="PROSITE" id="PS50192">
    <property type="entry name" value="T_SNARE"/>
    <property type="match status" value="1"/>
</dbReference>
<dbReference type="PANTHER" id="PTHR19957:SF83">
    <property type="entry name" value="SYNTAXIN-16"/>
    <property type="match status" value="1"/>
</dbReference>
<evidence type="ECO:0000259" key="12">
    <source>
        <dbReference type="PROSITE" id="PS50192"/>
    </source>
</evidence>
<dbReference type="SUPFAM" id="SSF47661">
    <property type="entry name" value="t-snare proteins"/>
    <property type="match status" value="1"/>
</dbReference>
<dbReference type="InterPro" id="IPR006012">
    <property type="entry name" value="Syntaxin/epimorphin_CS"/>
</dbReference>
<evidence type="ECO:0000256" key="9">
    <source>
        <dbReference type="ARBA" id="ARBA00023136"/>
    </source>
</evidence>
<dbReference type="Proteomes" id="UP000184188">
    <property type="component" value="Unassembled WGS sequence"/>
</dbReference>
<keyword evidence="14" id="KW-1185">Reference proteome</keyword>
<gene>
    <name evidence="13" type="ORF">ASPZODRAFT_102076</name>
</gene>
<sequence length="392" mass="44579">MWRDRTNLYISYRQSFAHHPAKKPRYIGSTNGFTDIPSASEENRRLIPETGGFDDDGDLVIEMDLLPPRWVDIQDEVTELLADIAQKSSQLDKLHQKHLLPGFGDEDARKQDETVIERLTQEVTRAFHDCQKAIQRIEMMVREAKQQGGVSNSDEMMAKNIQISLAARVQESSARFRKKQSTYLKKLRGLEGISSPFENGPSSAQNPYTDPSLMESDADKSFSQSTLMQTSQRQIGQNDTVIAQREREINDIAKGIIELSDIFRELQTMIIDQGTMLDRIDYNVERMTTEVKAAEKELKVATGYQKRTTKRKILLLLLLLIAGMIIVLLVKPKRHDSASQPSSAPESPPAADSNNNNLQRRIAVVGAGPRRRRHRTSLNRFSRDTWIDPDIY</sequence>
<keyword evidence="4 11" id="KW-0812">Transmembrane</keyword>
<dbReference type="GO" id="GO:0006906">
    <property type="term" value="P:vesicle fusion"/>
    <property type="evidence" value="ECO:0007669"/>
    <property type="project" value="TreeGrafter"/>
</dbReference>
<dbReference type="GO" id="GO:0000149">
    <property type="term" value="F:SNARE binding"/>
    <property type="evidence" value="ECO:0007669"/>
    <property type="project" value="TreeGrafter"/>
</dbReference>
<dbReference type="Gene3D" id="1.20.58.70">
    <property type="match status" value="1"/>
</dbReference>
<reference evidence="14" key="1">
    <citation type="journal article" date="2017" name="Genome Biol.">
        <title>Comparative genomics reveals high biological diversity and specific adaptations in the industrially and medically important fungal genus Aspergillus.</title>
        <authorList>
            <person name="de Vries R.P."/>
            <person name="Riley R."/>
            <person name="Wiebenga A."/>
            <person name="Aguilar-Osorio G."/>
            <person name="Amillis S."/>
            <person name="Uchima C.A."/>
            <person name="Anderluh G."/>
            <person name="Asadollahi M."/>
            <person name="Askin M."/>
            <person name="Barry K."/>
            <person name="Battaglia E."/>
            <person name="Bayram O."/>
            <person name="Benocci T."/>
            <person name="Braus-Stromeyer S.A."/>
            <person name="Caldana C."/>
            <person name="Canovas D."/>
            <person name="Cerqueira G.C."/>
            <person name="Chen F."/>
            <person name="Chen W."/>
            <person name="Choi C."/>
            <person name="Clum A."/>
            <person name="Dos Santos R.A."/>
            <person name="Damasio A.R."/>
            <person name="Diallinas G."/>
            <person name="Emri T."/>
            <person name="Fekete E."/>
            <person name="Flipphi M."/>
            <person name="Freyberg S."/>
            <person name="Gallo A."/>
            <person name="Gournas C."/>
            <person name="Habgood R."/>
            <person name="Hainaut M."/>
            <person name="Harispe M.L."/>
            <person name="Henrissat B."/>
            <person name="Hilden K.S."/>
            <person name="Hope R."/>
            <person name="Hossain A."/>
            <person name="Karabika E."/>
            <person name="Karaffa L."/>
            <person name="Karanyi Z."/>
            <person name="Krasevec N."/>
            <person name="Kuo A."/>
            <person name="Kusch H."/>
            <person name="LaButti K."/>
            <person name="Lagendijk E.L."/>
            <person name="Lapidus A."/>
            <person name="Levasseur A."/>
            <person name="Lindquist E."/>
            <person name="Lipzen A."/>
            <person name="Logrieco A.F."/>
            <person name="MacCabe A."/>
            <person name="Maekelae M.R."/>
            <person name="Malavazi I."/>
            <person name="Melin P."/>
            <person name="Meyer V."/>
            <person name="Mielnichuk N."/>
            <person name="Miskei M."/>
            <person name="Molnar A.P."/>
            <person name="Mule G."/>
            <person name="Ngan C.Y."/>
            <person name="Orejas M."/>
            <person name="Orosz E."/>
            <person name="Ouedraogo J.P."/>
            <person name="Overkamp K.M."/>
            <person name="Park H.-S."/>
            <person name="Perrone G."/>
            <person name="Piumi F."/>
            <person name="Punt P.J."/>
            <person name="Ram A.F."/>
            <person name="Ramon A."/>
            <person name="Rauscher S."/>
            <person name="Record E."/>
            <person name="Riano-Pachon D.M."/>
            <person name="Robert V."/>
            <person name="Roehrig J."/>
            <person name="Ruller R."/>
            <person name="Salamov A."/>
            <person name="Salih N.S."/>
            <person name="Samson R.A."/>
            <person name="Sandor E."/>
            <person name="Sanguinetti M."/>
            <person name="Schuetze T."/>
            <person name="Sepcic K."/>
            <person name="Shelest E."/>
            <person name="Sherlock G."/>
            <person name="Sophianopoulou V."/>
            <person name="Squina F.M."/>
            <person name="Sun H."/>
            <person name="Susca A."/>
            <person name="Todd R.B."/>
            <person name="Tsang A."/>
            <person name="Unkles S.E."/>
            <person name="van de Wiele N."/>
            <person name="van Rossen-Uffink D."/>
            <person name="Oliveira J.V."/>
            <person name="Vesth T.C."/>
            <person name="Visser J."/>
            <person name="Yu J.-H."/>
            <person name="Zhou M."/>
            <person name="Andersen M.R."/>
            <person name="Archer D.B."/>
            <person name="Baker S.E."/>
            <person name="Benoit I."/>
            <person name="Brakhage A.A."/>
            <person name="Braus G.H."/>
            <person name="Fischer R."/>
            <person name="Frisvad J.C."/>
            <person name="Goldman G.H."/>
            <person name="Houbraken J."/>
            <person name="Oakley B."/>
            <person name="Pocsi I."/>
            <person name="Scazzocchio C."/>
            <person name="Seiboth B."/>
            <person name="vanKuyk P.A."/>
            <person name="Wortman J."/>
            <person name="Dyer P.S."/>
            <person name="Grigoriev I.V."/>
        </authorList>
    </citation>
    <scope>NUCLEOTIDE SEQUENCE [LARGE SCALE GENOMIC DNA]</scope>
    <source>
        <strain evidence="14">CBS 506.65</strain>
    </source>
</reference>
<dbReference type="GO" id="GO:0031201">
    <property type="term" value="C:SNARE complex"/>
    <property type="evidence" value="ECO:0007669"/>
    <property type="project" value="TreeGrafter"/>
</dbReference>
<dbReference type="InterPro" id="IPR010989">
    <property type="entry name" value="SNARE"/>
</dbReference>
<keyword evidence="3" id="KW-0813">Transport</keyword>
<dbReference type="CDD" id="cd15845">
    <property type="entry name" value="SNARE_syntaxin16"/>
    <property type="match status" value="1"/>
</dbReference>
<dbReference type="STRING" id="1073090.A0A1L9SA93"/>
<comment type="subcellular location">
    <subcellularLocation>
        <location evidence="1">Golgi apparatus membrane</location>
        <topology evidence="1">Single-pass type IV membrane protein</topology>
    </subcellularLocation>
</comment>
<keyword evidence="6 11" id="KW-1133">Transmembrane helix</keyword>
<dbReference type="GeneID" id="34607265"/>
<dbReference type="OrthoDB" id="10251371at2759"/>
<dbReference type="FunFam" id="1.20.58.70:FF:000021">
    <property type="entry name" value="SNARE complex subunit (Tlg2)"/>
    <property type="match status" value="1"/>
</dbReference>
<keyword evidence="5" id="KW-0653">Protein transport</keyword>
<dbReference type="Pfam" id="PF05739">
    <property type="entry name" value="SNARE"/>
    <property type="match status" value="1"/>
</dbReference>
<dbReference type="InterPro" id="IPR045242">
    <property type="entry name" value="Syntaxin"/>
</dbReference>
<dbReference type="PROSITE" id="PS00914">
    <property type="entry name" value="SYNTAXIN"/>
    <property type="match status" value="1"/>
</dbReference>
<evidence type="ECO:0000256" key="10">
    <source>
        <dbReference type="SAM" id="MobiDB-lite"/>
    </source>
</evidence>
<evidence type="ECO:0000256" key="2">
    <source>
        <dbReference type="ARBA" id="ARBA00009063"/>
    </source>
</evidence>
<evidence type="ECO:0000256" key="4">
    <source>
        <dbReference type="ARBA" id="ARBA00022692"/>
    </source>
</evidence>
<comment type="similarity">
    <text evidence="2">Belongs to the syntaxin family.</text>
</comment>
<organism evidence="13 14">
    <name type="scientific">Penicilliopsis zonata CBS 506.65</name>
    <dbReference type="NCBI Taxonomy" id="1073090"/>
    <lineage>
        <taxon>Eukaryota</taxon>
        <taxon>Fungi</taxon>
        <taxon>Dikarya</taxon>
        <taxon>Ascomycota</taxon>
        <taxon>Pezizomycotina</taxon>
        <taxon>Eurotiomycetes</taxon>
        <taxon>Eurotiomycetidae</taxon>
        <taxon>Eurotiales</taxon>
        <taxon>Aspergillaceae</taxon>
        <taxon>Penicilliopsis</taxon>
    </lineage>
</organism>
<evidence type="ECO:0000256" key="3">
    <source>
        <dbReference type="ARBA" id="ARBA00022448"/>
    </source>
</evidence>
<name>A0A1L9SA93_9EURO</name>
<evidence type="ECO:0000256" key="8">
    <source>
        <dbReference type="ARBA" id="ARBA00023054"/>
    </source>
</evidence>
<dbReference type="EMBL" id="KV878349">
    <property type="protein sequence ID" value="OJJ44102.1"/>
    <property type="molecule type" value="Genomic_DNA"/>
</dbReference>
<proteinExistence type="inferred from homology"/>
<evidence type="ECO:0000313" key="14">
    <source>
        <dbReference type="Proteomes" id="UP000184188"/>
    </source>
</evidence>
<feature type="domain" description="T-SNARE coiled-coil homology" evidence="12">
    <location>
        <begin position="239"/>
        <end position="301"/>
    </location>
</feature>
<dbReference type="VEuPathDB" id="FungiDB:ASPZODRAFT_102076"/>
<evidence type="ECO:0000256" key="6">
    <source>
        <dbReference type="ARBA" id="ARBA00022989"/>
    </source>
</evidence>